<evidence type="ECO:0000256" key="1">
    <source>
        <dbReference type="SAM" id="SignalP"/>
    </source>
</evidence>
<protein>
    <submittedName>
        <fullName evidence="3">Phosphohydrolase</fullName>
    </submittedName>
</protein>
<dbReference type="RefSeq" id="WP_284244454.1">
    <property type="nucleotide sequence ID" value="NZ_BSST01000001.1"/>
</dbReference>
<dbReference type="PANTHER" id="PTHR33594:SF1">
    <property type="entry name" value="HD_PDEASE DOMAIN-CONTAINING PROTEIN"/>
    <property type="match status" value="1"/>
</dbReference>
<feature type="chain" id="PRO_5046378603" evidence="1">
    <location>
        <begin position="18"/>
        <end position="225"/>
    </location>
</feature>
<accession>A0ABQ6GVA4</accession>
<keyword evidence="1" id="KW-0732">Signal</keyword>
<dbReference type="InterPro" id="IPR006674">
    <property type="entry name" value="HD_domain"/>
</dbReference>
<dbReference type="EMBL" id="BSST01000001">
    <property type="protein sequence ID" value="GLX78572.1"/>
    <property type="molecule type" value="Genomic_DNA"/>
</dbReference>
<name>A0ABQ6GVA4_9GAMM</name>
<dbReference type="Gene3D" id="1.10.3210.50">
    <property type="match status" value="1"/>
</dbReference>
<organism evidence="3 4">
    <name type="scientific">Thalassotalea insulae</name>
    <dbReference type="NCBI Taxonomy" id="2056778"/>
    <lineage>
        <taxon>Bacteria</taxon>
        <taxon>Pseudomonadati</taxon>
        <taxon>Pseudomonadota</taxon>
        <taxon>Gammaproteobacteria</taxon>
        <taxon>Alteromonadales</taxon>
        <taxon>Colwelliaceae</taxon>
        <taxon>Thalassotalea</taxon>
    </lineage>
</organism>
<keyword evidence="4" id="KW-1185">Reference proteome</keyword>
<evidence type="ECO:0000313" key="3">
    <source>
        <dbReference type="EMBL" id="GLX78572.1"/>
    </source>
</evidence>
<evidence type="ECO:0000259" key="2">
    <source>
        <dbReference type="Pfam" id="PF01966"/>
    </source>
</evidence>
<evidence type="ECO:0000313" key="4">
    <source>
        <dbReference type="Proteomes" id="UP001157186"/>
    </source>
</evidence>
<dbReference type="Pfam" id="PF01966">
    <property type="entry name" value="HD"/>
    <property type="match status" value="1"/>
</dbReference>
<feature type="signal peptide" evidence="1">
    <location>
        <begin position="1"/>
        <end position="17"/>
    </location>
</feature>
<sequence length="225" mass="25276">MPYLWLLLLFASAVSDASETPAVISLGKPWKREIYQFADKLLQHSAWGIAHYQRNYLLTQKIAEQENIPFDSEVVFAAAFLHDLGVFPPYQIDDAEHSQTAVDNIESILLSVGFPMEKIPAVNALILGHMFYSEPGKDKLAQAFHDADTLDFLGTIGITRILSMTTRHRWAEGLTGALNTIERFHTQLPAKLKLTASKKLAQQRVNRAERFIQNLKAETRNGSAL</sequence>
<gene>
    <name evidence="3" type="ORF">tinsulaeT_19120</name>
</gene>
<comment type="caution">
    <text evidence="3">The sequence shown here is derived from an EMBL/GenBank/DDBJ whole genome shotgun (WGS) entry which is preliminary data.</text>
</comment>
<dbReference type="SUPFAM" id="SSF109604">
    <property type="entry name" value="HD-domain/PDEase-like"/>
    <property type="match status" value="1"/>
</dbReference>
<dbReference type="Proteomes" id="UP001157186">
    <property type="component" value="Unassembled WGS sequence"/>
</dbReference>
<reference evidence="3 4" key="1">
    <citation type="submission" date="2023-03" db="EMBL/GenBank/DDBJ databases">
        <title>Draft genome sequence of Thalassotalea insulae KCTC 62186T.</title>
        <authorList>
            <person name="Sawabe T."/>
        </authorList>
    </citation>
    <scope>NUCLEOTIDE SEQUENCE [LARGE SCALE GENOMIC DNA]</scope>
    <source>
        <strain evidence="3 4">KCTC 62186</strain>
    </source>
</reference>
<feature type="domain" description="HD" evidence="2">
    <location>
        <begin position="51"/>
        <end position="151"/>
    </location>
</feature>
<proteinExistence type="predicted"/>
<dbReference type="PANTHER" id="PTHR33594">
    <property type="entry name" value="SUPERFAMILY HYDROLASE, PUTATIVE (AFU_ORTHOLOGUE AFUA_1G03035)-RELATED"/>
    <property type="match status" value="1"/>
</dbReference>